<dbReference type="Proteomes" id="UP000263486">
    <property type="component" value="Unassembled WGS sequence"/>
</dbReference>
<dbReference type="InterPro" id="IPR032466">
    <property type="entry name" value="Metal_Hydrolase"/>
</dbReference>
<comment type="function">
    <text evidence="2">Catalyzes the reversible cyclization of carbamoyl aspartate to dihydroorotate.</text>
</comment>
<dbReference type="PANTHER" id="PTHR43668">
    <property type="entry name" value="ALLANTOINASE"/>
    <property type="match status" value="1"/>
</dbReference>
<reference evidence="7 8" key="1">
    <citation type="submission" date="2018-08" db="EMBL/GenBank/DDBJ databases">
        <title>Draft genome sequence of Psychrilyobacter sp. strain SD5 isolated from Black Sea water.</title>
        <authorList>
            <person name="Yadav S."/>
            <person name="Villanueva L."/>
            <person name="Damste J.S.S."/>
        </authorList>
    </citation>
    <scope>NUCLEOTIDE SEQUENCE [LARGE SCALE GENOMIC DNA]</scope>
    <source>
        <strain evidence="7 8">SD5</strain>
    </source>
</reference>
<accession>A0ABX9KIS2</accession>
<feature type="domain" description="Amidohydrolase-related" evidence="6">
    <location>
        <begin position="64"/>
        <end position="400"/>
    </location>
</feature>
<dbReference type="PANTHER" id="PTHR43668:SF2">
    <property type="entry name" value="ALLANTOINASE"/>
    <property type="match status" value="1"/>
</dbReference>
<evidence type="ECO:0000256" key="3">
    <source>
        <dbReference type="ARBA" id="ARBA00010286"/>
    </source>
</evidence>
<gene>
    <name evidence="7" type="ORF">DYH56_05415</name>
</gene>
<sequence>MLIKNARISTIDNEYEIKDIYIKDGKIAEITSDIDTLDIIKGTFLSSDEIIKKLEIIDLKGEKYLIPGIIDAHVHMRDPGLTHKEDLYTGSRACAKGGITTFIDMPNTVPTTTNPRALQEKKDLASVKSLVNYGFHFGGTSTDNSDIIPGEGIASTKVFMNISTGKMLVEKDEVLKNIFLKSKMVSVHAEGEMVEKAITYNEKYGKKLYLCHISNKKELDIIRKSRLKAEKKIYTEVTPHHLFLNENDIKGKNEMLLRMKPELKTTHDVEALWEAVNDGTIDTIGTDHAPHLLSEKLEKVTFGIPGVENSLPLMLDAVSKGKITLSKLIQLMSKNPSKIFGIKDRGEIKEGYYGDLVVVDLNKKFILENKTTLSKCGWTPFDGYTGYGKIETTIVNGKIVYNKNQIIENTGSEIEYE</sequence>
<dbReference type="Gene3D" id="3.20.20.140">
    <property type="entry name" value="Metal-dependent hydrolases"/>
    <property type="match status" value="2"/>
</dbReference>
<dbReference type="Pfam" id="PF01979">
    <property type="entry name" value="Amidohydro_1"/>
    <property type="match status" value="1"/>
</dbReference>
<comment type="cofactor">
    <cofactor evidence="1">
        <name>Zn(2+)</name>
        <dbReference type="ChEBI" id="CHEBI:29105"/>
    </cofactor>
</comment>
<dbReference type="InterPro" id="IPR011059">
    <property type="entry name" value="Metal-dep_hydrolase_composite"/>
</dbReference>
<dbReference type="InterPro" id="IPR050138">
    <property type="entry name" value="DHOase/Allantoinase_Hydrolase"/>
</dbReference>
<evidence type="ECO:0000313" key="7">
    <source>
        <dbReference type="EMBL" id="REI41853.1"/>
    </source>
</evidence>
<evidence type="ECO:0000256" key="2">
    <source>
        <dbReference type="ARBA" id="ARBA00002368"/>
    </source>
</evidence>
<evidence type="ECO:0000259" key="6">
    <source>
        <dbReference type="Pfam" id="PF01979"/>
    </source>
</evidence>
<evidence type="ECO:0000313" key="8">
    <source>
        <dbReference type="Proteomes" id="UP000263486"/>
    </source>
</evidence>
<organism evidence="7 8">
    <name type="scientific">Psychrilyobacter piezotolerans</name>
    <dbReference type="NCBI Taxonomy" id="2293438"/>
    <lineage>
        <taxon>Bacteria</taxon>
        <taxon>Fusobacteriati</taxon>
        <taxon>Fusobacteriota</taxon>
        <taxon>Fusobacteriia</taxon>
        <taxon>Fusobacteriales</taxon>
        <taxon>Fusobacteriaceae</taxon>
        <taxon>Psychrilyobacter</taxon>
    </lineage>
</organism>
<evidence type="ECO:0000256" key="1">
    <source>
        <dbReference type="ARBA" id="ARBA00001947"/>
    </source>
</evidence>
<dbReference type="Gene3D" id="2.30.40.10">
    <property type="entry name" value="Urease, subunit C, domain 1"/>
    <property type="match status" value="1"/>
</dbReference>
<dbReference type="RefSeq" id="WP_114641849.1">
    <property type="nucleotide sequence ID" value="NZ_JAACIO010000006.1"/>
</dbReference>
<proteinExistence type="inferred from homology"/>
<dbReference type="CDD" id="cd01318">
    <property type="entry name" value="DHOase_IIb"/>
    <property type="match status" value="1"/>
</dbReference>
<dbReference type="InterPro" id="IPR006680">
    <property type="entry name" value="Amidohydro-rel"/>
</dbReference>
<dbReference type="SUPFAM" id="SSF51556">
    <property type="entry name" value="Metallo-dependent hydrolases"/>
    <property type="match status" value="1"/>
</dbReference>
<evidence type="ECO:0000256" key="4">
    <source>
        <dbReference type="ARBA" id="ARBA00022723"/>
    </source>
</evidence>
<keyword evidence="5" id="KW-0378">Hydrolase</keyword>
<dbReference type="SUPFAM" id="SSF51338">
    <property type="entry name" value="Composite domain of metallo-dependent hydrolases"/>
    <property type="match status" value="1"/>
</dbReference>
<keyword evidence="8" id="KW-1185">Reference proteome</keyword>
<comment type="similarity">
    <text evidence="3">Belongs to the metallo-dependent hydrolases superfamily. DHOase family. Class I DHOase subfamily.</text>
</comment>
<keyword evidence="4" id="KW-0479">Metal-binding</keyword>
<dbReference type="InterPro" id="IPR002195">
    <property type="entry name" value="Dihydroorotase_CS"/>
</dbReference>
<dbReference type="PROSITE" id="PS00483">
    <property type="entry name" value="DIHYDROOROTASE_2"/>
    <property type="match status" value="1"/>
</dbReference>
<protein>
    <submittedName>
        <fullName evidence="7">Dihydroorotase</fullName>
    </submittedName>
</protein>
<comment type="caution">
    <text evidence="7">The sequence shown here is derived from an EMBL/GenBank/DDBJ whole genome shotgun (WGS) entry which is preliminary data.</text>
</comment>
<dbReference type="EMBL" id="QUAJ01000007">
    <property type="protein sequence ID" value="REI41853.1"/>
    <property type="molecule type" value="Genomic_DNA"/>
</dbReference>
<name>A0ABX9KIS2_9FUSO</name>
<evidence type="ECO:0000256" key="5">
    <source>
        <dbReference type="ARBA" id="ARBA00022801"/>
    </source>
</evidence>